<gene>
    <name evidence="1" type="ORF">UFOVP45_114</name>
</gene>
<accession>A0A6J5KSL2</accession>
<reference evidence="1" key="1">
    <citation type="submission" date="2020-04" db="EMBL/GenBank/DDBJ databases">
        <authorList>
            <person name="Chiriac C."/>
            <person name="Salcher M."/>
            <person name="Ghai R."/>
            <person name="Kavagutti S V."/>
        </authorList>
    </citation>
    <scope>NUCLEOTIDE SEQUENCE</scope>
</reference>
<proteinExistence type="predicted"/>
<evidence type="ECO:0000313" key="1">
    <source>
        <dbReference type="EMBL" id="CAB4124043.1"/>
    </source>
</evidence>
<organism evidence="1">
    <name type="scientific">uncultured Caudovirales phage</name>
    <dbReference type="NCBI Taxonomy" id="2100421"/>
    <lineage>
        <taxon>Viruses</taxon>
        <taxon>Duplodnaviria</taxon>
        <taxon>Heunggongvirae</taxon>
        <taxon>Uroviricota</taxon>
        <taxon>Caudoviricetes</taxon>
        <taxon>Peduoviridae</taxon>
        <taxon>Maltschvirus</taxon>
        <taxon>Maltschvirus maltsch</taxon>
    </lineage>
</organism>
<protein>
    <submittedName>
        <fullName evidence="1">Uncharacterized protein</fullName>
    </submittedName>
</protein>
<name>A0A6J5KSL2_9CAUD</name>
<dbReference type="EMBL" id="LR796175">
    <property type="protein sequence ID" value="CAB4124043.1"/>
    <property type="molecule type" value="Genomic_DNA"/>
</dbReference>
<sequence>MSINLSPALINDCQQRALGHVLSEWGSLTYEQVIESLEADSDTYPTHPDIVVWQPFEDQWSKFLAEEIENLFASFKAIAESALASSEAN</sequence>